<dbReference type="Gene3D" id="2.170.150.80">
    <property type="entry name" value="NAC domain"/>
    <property type="match status" value="1"/>
</dbReference>
<keyword evidence="3" id="KW-0804">Transcription</keyword>
<evidence type="ECO:0000256" key="5">
    <source>
        <dbReference type="SAM" id="MobiDB-lite"/>
    </source>
</evidence>
<feature type="compositionally biased region" description="Basic and acidic residues" evidence="5">
    <location>
        <begin position="203"/>
        <end position="214"/>
    </location>
</feature>
<gene>
    <name evidence="7" type="ORF">COLO4_22002</name>
</gene>
<dbReference type="SUPFAM" id="SSF101941">
    <property type="entry name" value="NAC domain"/>
    <property type="match status" value="1"/>
</dbReference>
<evidence type="ECO:0000313" key="8">
    <source>
        <dbReference type="Proteomes" id="UP000187203"/>
    </source>
</evidence>
<dbReference type="InterPro" id="IPR036093">
    <property type="entry name" value="NAC_dom_sf"/>
</dbReference>
<protein>
    <submittedName>
        <fullName evidence="7">No apical meristem (NAM) protein</fullName>
    </submittedName>
</protein>
<evidence type="ECO:0000256" key="3">
    <source>
        <dbReference type="ARBA" id="ARBA00023163"/>
    </source>
</evidence>
<evidence type="ECO:0000256" key="4">
    <source>
        <dbReference type="ARBA" id="ARBA00023242"/>
    </source>
</evidence>
<evidence type="ECO:0000259" key="6">
    <source>
        <dbReference type="PROSITE" id="PS51005"/>
    </source>
</evidence>
<dbReference type="InterPro" id="IPR003441">
    <property type="entry name" value="NAC-dom"/>
</dbReference>
<evidence type="ECO:0000256" key="1">
    <source>
        <dbReference type="ARBA" id="ARBA00023015"/>
    </source>
</evidence>
<dbReference type="AlphaFoldDB" id="A0A1R3IPK1"/>
<evidence type="ECO:0000256" key="2">
    <source>
        <dbReference type="ARBA" id="ARBA00023125"/>
    </source>
</evidence>
<dbReference type="GO" id="GO:0048731">
    <property type="term" value="P:system development"/>
    <property type="evidence" value="ECO:0007669"/>
    <property type="project" value="TreeGrafter"/>
</dbReference>
<feature type="region of interest" description="Disordered" evidence="5">
    <location>
        <begin position="188"/>
        <end position="214"/>
    </location>
</feature>
<organism evidence="7 8">
    <name type="scientific">Corchorus olitorius</name>
    <dbReference type="NCBI Taxonomy" id="93759"/>
    <lineage>
        <taxon>Eukaryota</taxon>
        <taxon>Viridiplantae</taxon>
        <taxon>Streptophyta</taxon>
        <taxon>Embryophyta</taxon>
        <taxon>Tracheophyta</taxon>
        <taxon>Spermatophyta</taxon>
        <taxon>Magnoliopsida</taxon>
        <taxon>eudicotyledons</taxon>
        <taxon>Gunneridae</taxon>
        <taxon>Pentapetalae</taxon>
        <taxon>rosids</taxon>
        <taxon>malvids</taxon>
        <taxon>Malvales</taxon>
        <taxon>Malvaceae</taxon>
        <taxon>Grewioideae</taxon>
        <taxon>Apeibeae</taxon>
        <taxon>Corchorus</taxon>
    </lineage>
</organism>
<keyword evidence="1" id="KW-0805">Transcription regulation</keyword>
<evidence type="ECO:0000313" key="7">
    <source>
        <dbReference type="EMBL" id="OMO84515.1"/>
    </source>
</evidence>
<comment type="caution">
    <text evidence="7">The sequence shown here is derived from an EMBL/GenBank/DDBJ whole genome shotgun (WGS) entry which is preliminary data.</text>
</comment>
<feature type="domain" description="NAC" evidence="6">
    <location>
        <begin position="14"/>
        <end position="178"/>
    </location>
</feature>
<dbReference type="Pfam" id="PF02365">
    <property type="entry name" value="NAM"/>
    <property type="match status" value="1"/>
</dbReference>
<dbReference type="PANTHER" id="PTHR31719">
    <property type="entry name" value="NAC TRANSCRIPTION FACTOR 56"/>
    <property type="match status" value="1"/>
</dbReference>
<dbReference type="GO" id="GO:0003677">
    <property type="term" value="F:DNA binding"/>
    <property type="evidence" value="ECO:0007669"/>
    <property type="project" value="UniProtKB-KW"/>
</dbReference>
<dbReference type="PROSITE" id="PS51005">
    <property type="entry name" value="NAC"/>
    <property type="match status" value="1"/>
</dbReference>
<dbReference type="GO" id="GO:0006355">
    <property type="term" value="P:regulation of DNA-templated transcription"/>
    <property type="evidence" value="ECO:0007669"/>
    <property type="project" value="InterPro"/>
</dbReference>
<accession>A0A1R3IPK1</accession>
<dbReference type="OrthoDB" id="774757at2759"/>
<dbReference type="Proteomes" id="UP000187203">
    <property type="component" value="Unassembled WGS sequence"/>
</dbReference>
<proteinExistence type="predicted"/>
<reference evidence="8" key="1">
    <citation type="submission" date="2013-09" db="EMBL/GenBank/DDBJ databases">
        <title>Corchorus olitorius genome sequencing.</title>
        <authorList>
            <person name="Alam M."/>
            <person name="Haque M.S."/>
            <person name="Islam M.S."/>
            <person name="Emdad E.M."/>
            <person name="Islam M.M."/>
            <person name="Ahmed B."/>
            <person name="Halim A."/>
            <person name="Hossen Q.M.M."/>
            <person name="Hossain M.Z."/>
            <person name="Ahmed R."/>
            <person name="Khan M.M."/>
            <person name="Islam R."/>
            <person name="Rashid M.M."/>
            <person name="Khan S.A."/>
            <person name="Rahman M.S."/>
            <person name="Alam M."/>
            <person name="Yahiya A.S."/>
            <person name="Khan M.S."/>
            <person name="Azam M.S."/>
            <person name="Haque T."/>
            <person name="Lashkar M.Z.H."/>
            <person name="Akhand A.I."/>
            <person name="Morshed G."/>
            <person name="Roy S."/>
            <person name="Uddin K.S."/>
            <person name="Rabeya T."/>
            <person name="Hossain A.S."/>
            <person name="Chowdhury A."/>
            <person name="Snigdha A.R."/>
            <person name="Mortoza M.S."/>
            <person name="Matin S.A."/>
            <person name="Hoque S.M.E."/>
            <person name="Islam M.K."/>
            <person name="Roy D.K."/>
            <person name="Haider R."/>
            <person name="Moosa M.M."/>
            <person name="Elias S.M."/>
            <person name="Hasan A.M."/>
            <person name="Jahan S."/>
            <person name="Shafiuddin M."/>
            <person name="Mahmood N."/>
            <person name="Shommy N.S."/>
        </authorList>
    </citation>
    <scope>NUCLEOTIDE SEQUENCE [LARGE SCALE GENOMIC DNA]</scope>
    <source>
        <strain evidence="8">cv. O-4</strain>
    </source>
</reference>
<name>A0A1R3IPK1_9ROSI</name>
<dbReference type="PANTHER" id="PTHR31719:SF164">
    <property type="entry name" value="NAC DOMAIN-CONTAINING PROTEIN"/>
    <property type="match status" value="1"/>
</dbReference>
<dbReference type="EMBL" id="AWUE01017842">
    <property type="protein sequence ID" value="OMO84515.1"/>
    <property type="molecule type" value="Genomic_DNA"/>
</dbReference>
<keyword evidence="8" id="KW-1185">Reference proteome</keyword>
<keyword evidence="4" id="KW-0539">Nucleus</keyword>
<keyword evidence="2" id="KW-0238">DNA-binding</keyword>
<sequence length="332" mass="37862">MLRYSPESDDLGTLPPGFVFQPTEQEILKYYVRPAVETGCLPNFMTCCDLYTSDSEPWNLFDKNFAGYFWIYTPLKNKRIVVSGEHKEKNPRRKKKKEEQEINCEYIQRRAGCGYWNGRTAPKEIRDCDGKLLGRYKYFTYKYNEGLSGNNGKWVMHEYSLPEAEGLNNAALCKIQCKPCVKSKKRQGKPLTMSVNPTPQKKARVDDHNEETKCDGDPDEFLRAILLENPSPSPPHVHEIEPQEEEDSGQVANFTDTNPNDLETFGELVVWDHDLQVIGPMDKVGSDECSCSGSLVCLASFDQPDIIPSGFDDLDIEIESYGFQSFCDLLYN</sequence>